<dbReference type="GO" id="GO:0008270">
    <property type="term" value="F:zinc ion binding"/>
    <property type="evidence" value="ECO:0007669"/>
    <property type="project" value="InterPro"/>
</dbReference>
<organism evidence="10 11">
    <name type="scientific">Aquisphaera giovannonii</name>
    <dbReference type="NCBI Taxonomy" id="406548"/>
    <lineage>
        <taxon>Bacteria</taxon>
        <taxon>Pseudomonadati</taxon>
        <taxon>Planctomycetota</taxon>
        <taxon>Planctomycetia</taxon>
        <taxon>Isosphaerales</taxon>
        <taxon>Isosphaeraceae</taxon>
        <taxon>Aquisphaera</taxon>
    </lineage>
</organism>
<evidence type="ECO:0000313" key="10">
    <source>
        <dbReference type="EMBL" id="QEH33339.1"/>
    </source>
</evidence>
<evidence type="ECO:0000313" key="11">
    <source>
        <dbReference type="Proteomes" id="UP000324233"/>
    </source>
</evidence>
<evidence type="ECO:0000256" key="3">
    <source>
        <dbReference type="ARBA" id="ARBA00029741"/>
    </source>
</evidence>
<dbReference type="InterPro" id="IPR051804">
    <property type="entry name" value="Carb_Metab_Reg_Kinase/Isom"/>
</dbReference>
<dbReference type="Pfam" id="PF21621">
    <property type="entry name" value="MPI_cupin_dom"/>
    <property type="match status" value="1"/>
</dbReference>
<evidence type="ECO:0000256" key="4">
    <source>
        <dbReference type="ARBA" id="ARBA00030762"/>
    </source>
</evidence>
<feature type="domain" description="Mannose-6-phosphate isomerase cupin" evidence="9">
    <location>
        <begin position="254"/>
        <end position="319"/>
    </location>
</feature>
<feature type="binding site" evidence="5">
    <location>
        <position position="105"/>
    </location>
    <ligand>
        <name>Zn(2+)</name>
        <dbReference type="ChEBI" id="CHEBI:29105"/>
    </ligand>
</feature>
<sequence length="328" mass="35157">MGRTALYPLHFTPILRRLLWGGRRLGTVLGKPIGDGSDYAESWELADYKDAVSLVDEGPLAGTSLRDLIRDRPAELLGEGLRGLSQFPLLVKFIDAREDLSLQVHPDDERGKRLANDNGKTETWVILAAEPGANIYAGLKPGVDREGLAAAMEARNVAPLLHHFPARPGDCILIEAGTVHAIGAGVLLAEIQQMSDATFRLDDWGRVGPDGKPRELHISQSLESTDFGRGPVHPVTPDSSTSAAGNTRERLSRTSYFALERWRLKAPEFLGDTSRFTILMGLSGAATVSGGGQSARLELGRTLLLPAAAGPCEVIPEGEASVLSCSVP</sequence>
<evidence type="ECO:0000256" key="6">
    <source>
        <dbReference type="PIRSR" id="PIRSR036894-2"/>
    </source>
</evidence>
<dbReference type="Pfam" id="PF20511">
    <property type="entry name" value="PMI_typeI_cat"/>
    <property type="match status" value="1"/>
</dbReference>
<evidence type="ECO:0000256" key="2">
    <source>
        <dbReference type="ARBA" id="ARBA00022833"/>
    </source>
</evidence>
<dbReference type="RefSeq" id="WP_148593141.1">
    <property type="nucleotide sequence ID" value="NZ_CP042997.1"/>
</dbReference>
<dbReference type="GO" id="GO:0004476">
    <property type="term" value="F:mannose-6-phosphate isomerase activity"/>
    <property type="evidence" value="ECO:0007669"/>
    <property type="project" value="InterPro"/>
</dbReference>
<keyword evidence="10" id="KW-0413">Isomerase</keyword>
<comment type="cofactor">
    <cofactor evidence="5">
        <name>Zn(2+)</name>
        <dbReference type="ChEBI" id="CHEBI:29105"/>
    </cofactor>
    <text evidence="5">Binds 1 zinc ion per subunit.</text>
</comment>
<dbReference type="Gene3D" id="2.60.120.10">
    <property type="entry name" value="Jelly Rolls"/>
    <property type="match status" value="2"/>
</dbReference>
<dbReference type="Proteomes" id="UP000324233">
    <property type="component" value="Chromosome"/>
</dbReference>
<keyword evidence="11" id="KW-1185">Reference proteome</keyword>
<dbReference type="AlphaFoldDB" id="A0A5B9VZ49"/>
<dbReference type="InterPro" id="IPR011051">
    <property type="entry name" value="RmlC_Cupin_sf"/>
</dbReference>
<protein>
    <recommendedName>
        <fullName evidence="3">Phosphohexomutase</fullName>
    </recommendedName>
    <alternativeName>
        <fullName evidence="4">Phosphomannose isomerase</fullName>
    </alternativeName>
</protein>
<dbReference type="KEGG" id="agv:OJF2_18400"/>
<reference evidence="10 11" key="1">
    <citation type="submission" date="2019-08" db="EMBL/GenBank/DDBJ databases">
        <title>Deep-cultivation of Planctomycetes and their phenomic and genomic characterization uncovers novel biology.</title>
        <authorList>
            <person name="Wiegand S."/>
            <person name="Jogler M."/>
            <person name="Boedeker C."/>
            <person name="Pinto D."/>
            <person name="Vollmers J."/>
            <person name="Rivas-Marin E."/>
            <person name="Kohn T."/>
            <person name="Peeters S.H."/>
            <person name="Heuer A."/>
            <person name="Rast P."/>
            <person name="Oberbeckmann S."/>
            <person name="Bunk B."/>
            <person name="Jeske O."/>
            <person name="Meyerdierks A."/>
            <person name="Storesund J.E."/>
            <person name="Kallscheuer N."/>
            <person name="Luecker S."/>
            <person name="Lage O.M."/>
            <person name="Pohl T."/>
            <person name="Merkel B.J."/>
            <person name="Hornburger P."/>
            <person name="Mueller R.-W."/>
            <person name="Bruemmer F."/>
            <person name="Labrenz M."/>
            <person name="Spormann A.M."/>
            <person name="Op den Camp H."/>
            <person name="Overmann J."/>
            <person name="Amann R."/>
            <person name="Jetten M.S.M."/>
            <person name="Mascher T."/>
            <person name="Medema M.H."/>
            <person name="Devos D.P."/>
            <person name="Kaster A.-K."/>
            <person name="Ovreas L."/>
            <person name="Rohde M."/>
            <person name="Galperin M.Y."/>
            <person name="Jogler C."/>
        </authorList>
    </citation>
    <scope>NUCLEOTIDE SEQUENCE [LARGE SCALE GENOMIC DNA]</scope>
    <source>
        <strain evidence="10 11">OJF2</strain>
    </source>
</reference>
<keyword evidence="1 5" id="KW-0479">Metal-binding</keyword>
<dbReference type="PIRSF" id="PIRSF036894">
    <property type="entry name" value="PMI_Firm_short"/>
    <property type="match status" value="1"/>
</dbReference>
<evidence type="ECO:0000259" key="9">
    <source>
        <dbReference type="Pfam" id="PF21621"/>
    </source>
</evidence>
<feature type="domain" description="Phosphomannose isomerase type I catalytic" evidence="8">
    <location>
        <begin position="29"/>
        <end position="118"/>
    </location>
</feature>
<keyword evidence="2 5" id="KW-0862">Zinc</keyword>
<dbReference type="InterPro" id="IPR014628">
    <property type="entry name" value="Man6P_isomerase_Firm_short"/>
</dbReference>
<dbReference type="InterPro" id="IPR049071">
    <property type="entry name" value="MPI_cupin_dom"/>
</dbReference>
<dbReference type="CDD" id="cd07010">
    <property type="entry name" value="cupin_PMI_type_I_N_bac"/>
    <property type="match status" value="1"/>
</dbReference>
<evidence type="ECO:0000256" key="7">
    <source>
        <dbReference type="SAM" id="MobiDB-lite"/>
    </source>
</evidence>
<dbReference type="InterPro" id="IPR014710">
    <property type="entry name" value="RmlC-like_jellyroll"/>
</dbReference>
<name>A0A5B9VZ49_9BACT</name>
<dbReference type="PANTHER" id="PTHR42742:SF3">
    <property type="entry name" value="FRUCTOKINASE"/>
    <property type="match status" value="1"/>
</dbReference>
<evidence type="ECO:0000259" key="8">
    <source>
        <dbReference type="Pfam" id="PF20511"/>
    </source>
</evidence>
<dbReference type="SUPFAM" id="SSF51182">
    <property type="entry name" value="RmlC-like cupins"/>
    <property type="match status" value="1"/>
</dbReference>
<evidence type="ECO:0000256" key="1">
    <source>
        <dbReference type="ARBA" id="ARBA00022723"/>
    </source>
</evidence>
<feature type="active site" evidence="6">
    <location>
        <position position="200"/>
    </location>
</feature>
<accession>A0A5B9VZ49</accession>
<gene>
    <name evidence="10" type="primary">gmuF</name>
    <name evidence="10" type="ORF">OJF2_18400</name>
</gene>
<dbReference type="OrthoDB" id="9808275at2"/>
<feature type="region of interest" description="Disordered" evidence="7">
    <location>
        <begin position="220"/>
        <end position="247"/>
    </location>
</feature>
<dbReference type="InterPro" id="IPR046457">
    <property type="entry name" value="PMI_typeI_cat"/>
</dbReference>
<proteinExistence type="predicted"/>
<dbReference type="GO" id="GO:0005975">
    <property type="term" value="P:carbohydrate metabolic process"/>
    <property type="evidence" value="ECO:0007669"/>
    <property type="project" value="InterPro"/>
</dbReference>
<feature type="binding site" evidence="5">
    <location>
        <position position="122"/>
    </location>
    <ligand>
        <name>Zn(2+)</name>
        <dbReference type="ChEBI" id="CHEBI:29105"/>
    </ligand>
</feature>
<feature type="binding site" evidence="5">
    <location>
        <position position="180"/>
    </location>
    <ligand>
        <name>Zn(2+)</name>
        <dbReference type="ChEBI" id="CHEBI:29105"/>
    </ligand>
</feature>
<dbReference type="EMBL" id="CP042997">
    <property type="protein sequence ID" value="QEH33339.1"/>
    <property type="molecule type" value="Genomic_DNA"/>
</dbReference>
<evidence type="ECO:0000256" key="5">
    <source>
        <dbReference type="PIRSR" id="PIRSR036894-1"/>
    </source>
</evidence>
<dbReference type="PANTHER" id="PTHR42742">
    <property type="entry name" value="TRANSCRIPTIONAL REPRESSOR MPRA"/>
    <property type="match status" value="1"/>
</dbReference>